<name>A0A6J2XBM6_SITOR</name>
<dbReference type="InterPro" id="IPR011989">
    <property type="entry name" value="ARM-like"/>
</dbReference>
<reference evidence="8" key="1">
    <citation type="submission" date="2025-08" db="UniProtKB">
        <authorList>
            <consortium name="RefSeq"/>
        </authorList>
    </citation>
    <scope>IDENTIFICATION</scope>
    <source>
        <tissue evidence="8">Gonads</tissue>
    </source>
</reference>
<gene>
    <name evidence="8" type="primary">LOC115876532</name>
</gene>
<organism evidence="7 8">
    <name type="scientific">Sitophilus oryzae</name>
    <name type="common">Rice weevil</name>
    <name type="synonym">Curculio oryzae</name>
    <dbReference type="NCBI Taxonomy" id="7048"/>
    <lineage>
        <taxon>Eukaryota</taxon>
        <taxon>Metazoa</taxon>
        <taxon>Ecdysozoa</taxon>
        <taxon>Arthropoda</taxon>
        <taxon>Hexapoda</taxon>
        <taxon>Insecta</taxon>
        <taxon>Pterygota</taxon>
        <taxon>Neoptera</taxon>
        <taxon>Endopterygota</taxon>
        <taxon>Coleoptera</taxon>
        <taxon>Polyphaga</taxon>
        <taxon>Cucujiformia</taxon>
        <taxon>Curculionidae</taxon>
        <taxon>Dryophthorinae</taxon>
        <taxon>Sitophilus</taxon>
    </lineage>
</organism>
<evidence type="ECO:0000313" key="8">
    <source>
        <dbReference type="RefSeq" id="XP_030748204.1"/>
    </source>
</evidence>
<evidence type="ECO:0000256" key="5">
    <source>
        <dbReference type="ARBA" id="ARBA00045173"/>
    </source>
</evidence>
<dbReference type="Gene3D" id="1.25.10.10">
    <property type="entry name" value="Leucine-rich Repeat Variant"/>
    <property type="match status" value="1"/>
</dbReference>
<keyword evidence="4" id="KW-0131">Cell cycle</keyword>
<dbReference type="GeneID" id="115876532"/>
<evidence type="ECO:0000313" key="7">
    <source>
        <dbReference type="Proteomes" id="UP000504635"/>
    </source>
</evidence>
<dbReference type="InParanoid" id="A0A6J2XBM6"/>
<accession>A0A6J2XBM6</accession>
<dbReference type="KEGG" id="soy:115876532"/>
<evidence type="ECO:0000259" key="6">
    <source>
        <dbReference type="Pfam" id="PF09759"/>
    </source>
</evidence>
<dbReference type="InterPro" id="IPR019156">
    <property type="entry name" value="Ataxin-10_domain"/>
</dbReference>
<dbReference type="OrthoDB" id="379794at2759"/>
<sequence>MDPSTSYFAYSIQEIFNQNNFNELNNSLKCYYKTYLLNKEDFIISSEDVDCLLNIVTYINTRFGWYNNLEVPFPQVLTETIKILRVFVTKKWIAQYVIENAKFFSVFSFLMTCVFTKKNGQELYTKYLLQMIVNLLCIGKESDCGEFHSKVFINFSYQLNNFFRECYGFSYEISAVIYNLFLNKEIRDLKLINSVIENYGNCTTSNEYLDFLLNQICCQNFIWASYETLPLKSRLILLNYLNELLVSTNANLKQKLSNSSLERLLQVFNDSSNVVFQVSQAGCAESSQEVSYVLQLISVLSANENYINILQSNVAMFINAGVLLVNIHRLGKSSENVFKPIQKLSEINNPSQEIWNNPVYGFKASLIRLIGNLCWKNKRLQDLARTAEVIPILLDCCNIDARNPFIMQWVILAIRNICENNKTNQAIIEGLTQQGMVQSEILQELGISSNNQDNLIEKFVNIDLNRSDGNK</sequence>
<evidence type="ECO:0000256" key="1">
    <source>
        <dbReference type="ARBA" id="ARBA00008384"/>
    </source>
</evidence>
<dbReference type="GO" id="GO:0051301">
    <property type="term" value="P:cell division"/>
    <property type="evidence" value="ECO:0007669"/>
    <property type="project" value="UniProtKB-KW"/>
</dbReference>
<dbReference type="FunCoup" id="A0A6J2XBM6">
    <property type="interactions" value="1065"/>
</dbReference>
<dbReference type="GO" id="GO:0005829">
    <property type="term" value="C:cytosol"/>
    <property type="evidence" value="ECO:0007669"/>
    <property type="project" value="TreeGrafter"/>
</dbReference>
<evidence type="ECO:0000256" key="2">
    <source>
        <dbReference type="ARBA" id="ARBA00018804"/>
    </source>
</evidence>
<comment type="function">
    <text evidence="5">May play a role in the regulation of cytokinesis. May play a role in signaling by stimulating protein glycosylation. Induces neuritogenesis by activating the Ras-MAP kinase pathway and is necessary for the survival of cerebellar neurons. Does not appear to play a major role in ciliogenesis.</text>
</comment>
<evidence type="ECO:0000256" key="4">
    <source>
        <dbReference type="ARBA" id="ARBA00023306"/>
    </source>
</evidence>
<proteinExistence type="inferred from homology"/>
<feature type="domain" description="Ataxin-10" evidence="6">
    <location>
        <begin position="362"/>
        <end position="451"/>
    </location>
</feature>
<keyword evidence="3" id="KW-0132">Cell division</keyword>
<keyword evidence="7" id="KW-1185">Reference proteome</keyword>
<protein>
    <recommendedName>
        <fullName evidence="2">Ataxin-10</fullName>
    </recommendedName>
</protein>
<dbReference type="GO" id="GO:0031175">
    <property type="term" value="P:neuron projection development"/>
    <property type="evidence" value="ECO:0007669"/>
    <property type="project" value="TreeGrafter"/>
</dbReference>
<dbReference type="PANTHER" id="PTHR13255">
    <property type="entry name" value="ATAXIN-10"/>
    <property type="match status" value="1"/>
</dbReference>
<dbReference type="RefSeq" id="XP_030748204.1">
    <property type="nucleotide sequence ID" value="XM_030892344.1"/>
</dbReference>
<comment type="similarity">
    <text evidence="1">Belongs to the ataxin-10 family.</text>
</comment>
<dbReference type="AlphaFoldDB" id="A0A6J2XBM6"/>
<dbReference type="Pfam" id="PF09759">
    <property type="entry name" value="Atx10homo_assoc"/>
    <property type="match status" value="1"/>
</dbReference>
<evidence type="ECO:0000256" key="3">
    <source>
        <dbReference type="ARBA" id="ARBA00022618"/>
    </source>
</evidence>
<dbReference type="Proteomes" id="UP000504635">
    <property type="component" value="Unplaced"/>
</dbReference>
<dbReference type="InterPro" id="IPR051374">
    <property type="entry name" value="Ataxin-10/CTR86_families"/>
</dbReference>
<dbReference type="PANTHER" id="PTHR13255:SF0">
    <property type="entry name" value="ATAXIN-10"/>
    <property type="match status" value="1"/>
</dbReference>
<dbReference type="SUPFAM" id="SSF48371">
    <property type="entry name" value="ARM repeat"/>
    <property type="match status" value="1"/>
</dbReference>
<dbReference type="InterPro" id="IPR016024">
    <property type="entry name" value="ARM-type_fold"/>
</dbReference>